<protein>
    <submittedName>
        <fullName evidence="1">Uncharacterized protein</fullName>
    </submittedName>
</protein>
<sequence>MDDDYLDIKSKIDNLKDQEAGAAFKSIVKAYLDPAYGSMTKRDLDILLFTELQKANIISKNAELYEIIRSLKISRAKAKNLLYESKMRRASMEDLDKELKGILIKPIFLKDNDNISIEIDNQLLVDHIRWKLRKLGYITDGSFSADLLKLSIDAYVALFVKVTGENSKKVINEALAKCGAEEIGFSGLLKKILKDATKKVVGEATGEATVEAAEGLGKKVSKCLYEKLHSLIHAHDNKSEVSRICDEAQLKD</sequence>
<accession>A0A3E1IRC4</accession>
<comment type="caution">
    <text evidence="1">The sequence shown here is derived from an EMBL/GenBank/DDBJ whole genome shotgun (WGS) entry which is preliminary data.</text>
</comment>
<dbReference type="Proteomes" id="UP000258888">
    <property type="component" value="Unassembled WGS sequence"/>
</dbReference>
<dbReference type="EMBL" id="LSLH01000001">
    <property type="protein sequence ID" value="RFD75284.1"/>
    <property type="molecule type" value="Genomic_DNA"/>
</dbReference>
<dbReference type="RefSeq" id="WP_116794298.1">
    <property type="nucleotide sequence ID" value="NZ_LSLH01000001.1"/>
</dbReference>
<proteinExistence type="predicted"/>
<evidence type="ECO:0000313" key="2">
    <source>
        <dbReference type="Proteomes" id="UP000258888"/>
    </source>
</evidence>
<organism evidence="1 2">
    <name type="scientific">Gardnerella vaginalis</name>
    <dbReference type="NCBI Taxonomy" id="2702"/>
    <lineage>
        <taxon>Bacteria</taxon>
        <taxon>Bacillati</taxon>
        <taxon>Actinomycetota</taxon>
        <taxon>Actinomycetes</taxon>
        <taxon>Bifidobacteriales</taxon>
        <taxon>Bifidobacteriaceae</taxon>
        <taxon>Gardnerella</taxon>
    </lineage>
</organism>
<reference evidence="1 2" key="1">
    <citation type="submission" date="2016-02" db="EMBL/GenBank/DDBJ databases">
        <title>Gardnerella vaginalis Subgroups Defined by cpn60 Sequencing and Sialidase Activity in Isolates from Canada, Belgium and Kenya.</title>
        <authorList>
            <person name="Schellenberg J."/>
            <person name="Paramel Jayaprakash T."/>
            <person name="Withana Gamage N."/>
            <person name="Patterson M.H."/>
            <person name="Vaneechoutte M."/>
            <person name="Hill J.E."/>
        </authorList>
    </citation>
    <scope>NUCLEOTIDE SEQUENCE [LARGE SCALE GENOMIC DNA]</scope>
    <source>
        <strain evidence="1 2">N160</strain>
    </source>
</reference>
<dbReference type="AlphaFoldDB" id="A0A3E1IRC4"/>
<gene>
    <name evidence="1" type="ORF">AXE76_03650</name>
</gene>
<evidence type="ECO:0000313" key="1">
    <source>
        <dbReference type="EMBL" id="RFD75284.1"/>
    </source>
</evidence>
<keyword evidence="2" id="KW-1185">Reference proteome</keyword>
<name>A0A3E1IRC4_GARVA</name>